<feature type="region of interest" description="Disordered" evidence="1">
    <location>
        <begin position="240"/>
        <end position="263"/>
    </location>
</feature>
<dbReference type="InterPro" id="IPR050662">
    <property type="entry name" value="Sec-metab_biosynth-thioest"/>
</dbReference>
<dbReference type="GO" id="GO:0016787">
    <property type="term" value="F:hydrolase activity"/>
    <property type="evidence" value="ECO:0007669"/>
    <property type="project" value="UniProtKB-KW"/>
</dbReference>
<reference evidence="3 4" key="1">
    <citation type="submission" date="2020-08" db="EMBL/GenBank/DDBJ databases">
        <title>Genomic Encyclopedia of Archaeal and Bacterial Type Strains, Phase II (KMG-II): from individual species to whole genera.</title>
        <authorList>
            <person name="Goeker M."/>
        </authorList>
    </citation>
    <scope>NUCLEOTIDE SEQUENCE [LARGE SCALE GENOMIC DNA]</scope>
    <source>
        <strain evidence="3 4">DSM 23288</strain>
    </source>
</reference>
<keyword evidence="4" id="KW-1185">Reference proteome</keyword>
<evidence type="ECO:0000313" key="4">
    <source>
        <dbReference type="Proteomes" id="UP000585272"/>
    </source>
</evidence>
<accession>A0A840IFM6</accession>
<dbReference type="Proteomes" id="UP000585272">
    <property type="component" value="Unassembled WGS sequence"/>
</dbReference>
<dbReference type="EMBL" id="JACHNU010000002">
    <property type="protein sequence ID" value="MBB4662750.1"/>
    <property type="molecule type" value="Genomic_DNA"/>
</dbReference>
<sequence length="263" mass="27155">MELLTAHDVAVIRADNPGPFTLEGTNSWIVGRDPAWVVDPGPALAAHLDALAAELEARGGLGGIALTHDHPDHAEGVGGLLERTGPAAVAAAHAADLLLGDGDAAGPLTAIATPGHAPDHLAFALGPIVFSGDIVLGRGSSLLIPAPGALAAYLTSLERLRARRPAAIAPGHGPLVTDPKAKLAEYVSHRLERERLVLEALDDGARTVDELLARAWADAPPQLRAAATVTLAAHLDKLDDEGRLPDGVERPAWPLPLGRVGRP</sequence>
<organism evidence="3 4">
    <name type="scientific">Conexibacter arvalis</name>
    <dbReference type="NCBI Taxonomy" id="912552"/>
    <lineage>
        <taxon>Bacteria</taxon>
        <taxon>Bacillati</taxon>
        <taxon>Actinomycetota</taxon>
        <taxon>Thermoleophilia</taxon>
        <taxon>Solirubrobacterales</taxon>
        <taxon>Conexibacteraceae</taxon>
        <taxon>Conexibacter</taxon>
    </lineage>
</organism>
<dbReference type="InterPro" id="IPR041516">
    <property type="entry name" value="LACTB2_WH"/>
</dbReference>
<feature type="compositionally biased region" description="Basic and acidic residues" evidence="1">
    <location>
        <begin position="240"/>
        <end position="249"/>
    </location>
</feature>
<dbReference type="Pfam" id="PF00753">
    <property type="entry name" value="Lactamase_B"/>
    <property type="match status" value="1"/>
</dbReference>
<dbReference type="InterPro" id="IPR036866">
    <property type="entry name" value="RibonucZ/Hydroxyglut_hydro"/>
</dbReference>
<feature type="domain" description="Metallo-beta-lactamase" evidence="2">
    <location>
        <begin position="24"/>
        <end position="172"/>
    </location>
</feature>
<dbReference type="InterPro" id="IPR036388">
    <property type="entry name" value="WH-like_DNA-bd_sf"/>
</dbReference>
<name>A0A840IFM6_9ACTN</name>
<keyword evidence="3" id="KW-0378">Hydrolase</keyword>
<dbReference type="PANTHER" id="PTHR23131:SF0">
    <property type="entry name" value="ENDORIBONUCLEASE LACTB2"/>
    <property type="match status" value="1"/>
</dbReference>
<dbReference type="Gene3D" id="1.10.10.10">
    <property type="entry name" value="Winged helix-like DNA-binding domain superfamily/Winged helix DNA-binding domain"/>
    <property type="match status" value="1"/>
</dbReference>
<proteinExistence type="predicted"/>
<dbReference type="PANTHER" id="PTHR23131">
    <property type="entry name" value="ENDORIBONUCLEASE LACTB2"/>
    <property type="match status" value="1"/>
</dbReference>
<evidence type="ECO:0000259" key="2">
    <source>
        <dbReference type="SMART" id="SM00849"/>
    </source>
</evidence>
<comment type="caution">
    <text evidence="3">The sequence shown here is derived from an EMBL/GenBank/DDBJ whole genome shotgun (WGS) entry which is preliminary data.</text>
</comment>
<dbReference type="Gene3D" id="3.60.15.10">
    <property type="entry name" value="Ribonuclease Z/Hydroxyacylglutathione hydrolase-like"/>
    <property type="match status" value="1"/>
</dbReference>
<dbReference type="RefSeq" id="WP_183342167.1">
    <property type="nucleotide sequence ID" value="NZ_JACHNU010000002.1"/>
</dbReference>
<dbReference type="Pfam" id="PF17778">
    <property type="entry name" value="WHD_BLACT"/>
    <property type="match status" value="1"/>
</dbReference>
<evidence type="ECO:0000256" key="1">
    <source>
        <dbReference type="SAM" id="MobiDB-lite"/>
    </source>
</evidence>
<gene>
    <name evidence="3" type="ORF">BDZ31_002336</name>
</gene>
<dbReference type="InterPro" id="IPR001279">
    <property type="entry name" value="Metallo-B-lactamas"/>
</dbReference>
<evidence type="ECO:0000313" key="3">
    <source>
        <dbReference type="EMBL" id="MBB4662750.1"/>
    </source>
</evidence>
<dbReference type="AlphaFoldDB" id="A0A840IFM6"/>
<protein>
    <submittedName>
        <fullName evidence="3">Glyoxylase-like metal-dependent hydrolase (Beta-lactamase superfamily II)</fullName>
    </submittedName>
</protein>
<dbReference type="SUPFAM" id="SSF56281">
    <property type="entry name" value="Metallo-hydrolase/oxidoreductase"/>
    <property type="match status" value="1"/>
</dbReference>
<dbReference type="SMART" id="SM00849">
    <property type="entry name" value="Lactamase_B"/>
    <property type="match status" value="1"/>
</dbReference>